<dbReference type="EMBL" id="JANBUW010000072">
    <property type="protein sequence ID" value="KAJ2849547.1"/>
    <property type="molecule type" value="Genomic_DNA"/>
</dbReference>
<dbReference type="GO" id="GO:0000978">
    <property type="term" value="F:RNA polymerase II cis-regulatory region sequence-specific DNA binding"/>
    <property type="evidence" value="ECO:0007669"/>
    <property type="project" value="TreeGrafter"/>
</dbReference>
<keyword evidence="2 3" id="KW-0539">Nucleus</keyword>
<evidence type="ECO:0000313" key="6">
    <source>
        <dbReference type="EMBL" id="KAJ2849547.1"/>
    </source>
</evidence>
<feature type="region of interest" description="Disordered" evidence="4">
    <location>
        <begin position="266"/>
        <end position="336"/>
    </location>
</feature>
<dbReference type="GO" id="GO:0000981">
    <property type="term" value="F:DNA-binding transcription factor activity, RNA polymerase II-specific"/>
    <property type="evidence" value="ECO:0007669"/>
    <property type="project" value="TreeGrafter"/>
</dbReference>
<dbReference type="InterPro" id="IPR051356">
    <property type="entry name" value="SOX/SOX-like_TF"/>
</dbReference>
<dbReference type="InterPro" id="IPR009071">
    <property type="entry name" value="HMG_box_dom"/>
</dbReference>
<dbReference type="PANTHER" id="PTHR45789">
    <property type="entry name" value="FI18025P1"/>
    <property type="match status" value="1"/>
</dbReference>
<dbReference type="CDD" id="cd01389">
    <property type="entry name" value="HMG-box_ROX1-like"/>
    <property type="match status" value="1"/>
</dbReference>
<dbReference type="InterPro" id="IPR036910">
    <property type="entry name" value="HMG_box_dom_sf"/>
</dbReference>
<feature type="compositionally biased region" description="Polar residues" evidence="4">
    <location>
        <begin position="313"/>
        <end position="327"/>
    </location>
</feature>
<evidence type="ECO:0000313" key="7">
    <source>
        <dbReference type="Proteomes" id="UP001139887"/>
    </source>
</evidence>
<feature type="DNA-binding region" description="HMG box" evidence="3">
    <location>
        <begin position="177"/>
        <end position="245"/>
    </location>
</feature>
<dbReference type="Gene3D" id="1.10.30.10">
    <property type="entry name" value="High mobility group box domain"/>
    <property type="match status" value="2"/>
</dbReference>
<evidence type="ECO:0000256" key="2">
    <source>
        <dbReference type="ARBA" id="ARBA00023242"/>
    </source>
</evidence>
<reference evidence="6" key="1">
    <citation type="submission" date="2022-07" db="EMBL/GenBank/DDBJ databases">
        <title>Phylogenomic reconstructions and comparative analyses of Kickxellomycotina fungi.</title>
        <authorList>
            <person name="Reynolds N.K."/>
            <person name="Stajich J.E."/>
            <person name="Barry K."/>
            <person name="Grigoriev I.V."/>
            <person name="Crous P."/>
            <person name="Smith M.E."/>
        </authorList>
    </citation>
    <scope>NUCLEOTIDE SEQUENCE</scope>
    <source>
        <strain evidence="6">NRRL 1566</strain>
    </source>
</reference>
<evidence type="ECO:0000259" key="5">
    <source>
        <dbReference type="PROSITE" id="PS50118"/>
    </source>
</evidence>
<accession>A0A9W8LY13</accession>
<evidence type="ECO:0000256" key="4">
    <source>
        <dbReference type="SAM" id="MobiDB-lite"/>
    </source>
</evidence>
<feature type="domain" description="HMG box" evidence="5">
    <location>
        <begin position="94"/>
        <end position="162"/>
    </location>
</feature>
<comment type="caution">
    <text evidence="6">The sequence shown here is derived from an EMBL/GenBank/DDBJ whole genome shotgun (WGS) entry which is preliminary data.</text>
</comment>
<dbReference type="PANTHER" id="PTHR45789:SF2">
    <property type="entry name" value="FI18025P1"/>
    <property type="match status" value="1"/>
</dbReference>
<feature type="domain" description="HMG box" evidence="5">
    <location>
        <begin position="177"/>
        <end position="245"/>
    </location>
</feature>
<dbReference type="Proteomes" id="UP001139887">
    <property type="component" value="Unassembled WGS sequence"/>
</dbReference>
<organism evidence="6 7">
    <name type="scientific">Coemansia brasiliensis</name>
    <dbReference type="NCBI Taxonomy" id="2650707"/>
    <lineage>
        <taxon>Eukaryota</taxon>
        <taxon>Fungi</taxon>
        <taxon>Fungi incertae sedis</taxon>
        <taxon>Zoopagomycota</taxon>
        <taxon>Kickxellomycotina</taxon>
        <taxon>Kickxellomycetes</taxon>
        <taxon>Kickxellales</taxon>
        <taxon>Kickxellaceae</taxon>
        <taxon>Coemansia</taxon>
    </lineage>
</organism>
<dbReference type="PROSITE" id="PS50118">
    <property type="entry name" value="HMG_BOX_2"/>
    <property type="match status" value="2"/>
</dbReference>
<proteinExistence type="predicted"/>
<gene>
    <name evidence="6" type="ORF">IWW36_002553</name>
</gene>
<keyword evidence="7" id="KW-1185">Reference proteome</keyword>
<name>A0A9W8LY13_9FUNG</name>
<dbReference type="SMART" id="SM00398">
    <property type="entry name" value="HMG"/>
    <property type="match status" value="2"/>
</dbReference>
<dbReference type="GO" id="GO:0005634">
    <property type="term" value="C:nucleus"/>
    <property type="evidence" value="ECO:0007669"/>
    <property type="project" value="UniProtKB-UniRule"/>
</dbReference>
<dbReference type="SUPFAM" id="SSF47095">
    <property type="entry name" value="HMG-box"/>
    <property type="match status" value="2"/>
</dbReference>
<protein>
    <recommendedName>
        <fullName evidence="5">HMG box domain-containing protein</fullName>
    </recommendedName>
</protein>
<feature type="compositionally biased region" description="Polar residues" evidence="4">
    <location>
        <begin position="268"/>
        <end position="277"/>
    </location>
</feature>
<evidence type="ECO:0000256" key="3">
    <source>
        <dbReference type="PROSITE-ProRule" id="PRU00267"/>
    </source>
</evidence>
<feature type="DNA-binding region" description="HMG box" evidence="3">
    <location>
        <begin position="94"/>
        <end position="162"/>
    </location>
</feature>
<keyword evidence="1 3" id="KW-0238">DNA-binding</keyword>
<dbReference type="AlphaFoldDB" id="A0A9W8LY13"/>
<sequence>MASISNIISLQSSADAAIASEGSEYTRASSTVSFPCSEDASSELRALSPASTFAASRGSSPSVSSSLSAVLPTAANAAAASAAAEVNRRRKVLTSRPPNSFILYRSDKLRELVQKHPELKQTQISKMCADNWKNESAEVKELYRRKQQEAKALFLSEQALEVERISGGSSDKGVIKRIQPTNTFIRYRTEMKKKLASQFATMNQKDVSRACGLMWRSEPEHVKMRYRQSYNKEKRDFERLCSSSTLSEQPSKEALSALAMVMAEASKDSGSVSATSASDKKRRLSEGCRSAPVSPPQPEVKENVRSKRLRSFHTPSRSESAVTTPTEDSAADASRQPISLPSCASLLSMAGLSSMSSNFPARNFSALSQPVSHFHKQPEHLRHAFQAPHFAHNHPANVLPPPASSQFHLPPPHHQMMPHPSYNVHN</sequence>
<dbReference type="Pfam" id="PF00505">
    <property type="entry name" value="HMG_box"/>
    <property type="match status" value="2"/>
</dbReference>
<evidence type="ECO:0000256" key="1">
    <source>
        <dbReference type="ARBA" id="ARBA00023125"/>
    </source>
</evidence>
<dbReference type="OrthoDB" id="6247875at2759"/>